<gene>
    <name evidence="2" type="ORF">R5A26_32920</name>
</gene>
<dbReference type="Proteomes" id="UP001187346">
    <property type="component" value="Unassembled WGS sequence"/>
</dbReference>
<dbReference type="EMBL" id="JAWMAJ010000142">
    <property type="protein sequence ID" value="MDV7220750.1"/>
    <property type="molecule type" value="Genomic_DNA"/>
</dbReference>
<feature type="domain" description="PIN like" evidence="1">
    <location>
        <begin position="37"/>
        <end position="280"/>
    </location>
</feature>
<comment type="caution">
    <text evidence="2">The sequence shown here is derived from an EMBL/GenBank/DDBJ whole genome shotgun (WGS) entry which is preliminary data.</text>
</comment>
<organism evidence="2 3">
    <name type="scientific">Streptomyces prunicolor</name>
    <dbReference type="NCBI Taxonomy" id="67348"/>
    <lineage>
        <taxon>Bacteria</taxon>
        <taxon>Bacillati</taxon>
        <taxon>Actinomycetota</taxon>
        <taxon>Actinomycetes</taxon>
        <taxon>Kitasatosporales</taxon>
        <taxon>Streptomycetaceae</taxon>
        <taxon>Streptomyces</taxon>
    </lineage>
</organism>
<evidence type="ECO:0000313" key="3">
    <source>
        <dbReference type="Proteomes" id="UP001187346"/>
    </source>
</evidence>
<name>A0ABU4FJI6_9ACTN</name>
<sequence length="467" mass="52177">MQDPGGELPLIKQYRDWLQGSPPEDSPDRSDFFTQAVIVLDTNILLSLYEYTPAAREQVLNALKSVQKQLWLPHQVALEFVRGRHRVIAERAKALKDAPNSLNRRLGEANKAIIGAREFVQELLIKYARDTQTSDNLASKISSQAIDALLSEWKKELIELVKGLKAHDLAPASMDANDPVLPQVAELFGSNIAEPPDHAEVRRRVNEASSYRFPNKIPPGFSDAGKGTPLSAAGDFLLWEEVILFVAASPERNRLLFVSHDTKEDWYEPEELGRGRRPWPSLASELRMRANAELRIETPGQFYRGVNRFLNAEIADETYEEIDRAAEASKEITITEQEAVHITPPVELTLSAYEAAGLHVSVLSNDLPDLLNILNWWLIGVTAQLGRRSLFDNEPGVSLAAATRSAIPPDPAWLPGNCLRLGEWPYQSSSWIAPWFAQIVNSTSPTDRRVIQRLAAQQLDTTTLEEG</sequence>
<dbReference type="InterPro" id="IPR041578">
    <property type="entry name" value="PIN_8"/>
</dbReference>
<dbReference type="Pfam" id="PF18476">
    <property type="entry name" value="PIN_8"/>
    <property type="match status" value="1"/>
</dbReference>
<dbReference type="RefSeq" id="WP_317774220.1">
    <property type="nucleotide sequence ID" value="NZ_JAWMAJ010000142.1"/>
</dbReference>
<keyword evidence="3" id="KW-1185">Reference proteome</keyword>
<protein>
    <submittedName>
        <fullName evidence="2">PIN-like domain-containing protein</fullName>
    </submittedName>
</protein>
<accession>A0ABU4FJI6</accession>
<evidence type="ECO:0000313" key="2">
    <source>
        <dbReference type="EMBL" id="MDV7220750.1"/>
    </source>
</evidence>
<evidence type="ECO:0000259" key="1">
    <source>
        <dbReference type="Pfam" id="PF18476"/>
    </source>
</evidence>
<proteinExistence type="predicted"/>
<reference evidence="2 3" key="1">
    <citation type="submission" date="2023-10" db="EMBL/GenBank/DDBJ databases">
        <title>Characterization of rhizosphere-enriched actinobacteria from wheat plants lab-grown on chernevaya soil.</title>
        <authorList>
            <person name="Tikhonova E.N."/>
            <person name="Konopkin A."/>
            <person name="Kravchenko I.K."/>
        </authorList>
    </citation>
    <scope>NUCLEOTIDE SEQUENCE [LARGE SCALE GENOMIC DNA]</scope>
    <source>
        <strain evidence="2 3">RR29</strain>
    </source>
</reference>